<name>A0A142F1E0_9CAUD</name>
<dbReference type="EMBL" id="KU640380">
    <property type="protein sequence ID" value="AMQ66597.1"/>
    <property type="molecule type" value="Genomic_DNA"/>
</dbReference>
<organism evidence="1 2">
    <name type="scientific">Bacillus phage Shbh1</name>
    <dbReference type="NCBI Taxonomy" id="1796992"/>
    <lineage>
        <taxon>Viruses</taxon>
        <taxon>Duplodnaviria</taxon>
        <taxon>Heunggongvirae</taxon>
        <taxon>Uroviricota</taxon>
        <taxon>Caudoviricetes</taxon>
        <taxon>Herelleviridae</taxon>
        <taxon>Bastillevirinae</taxon>
        <taxon>Shalavirus</taxon>
        <taxon>Shalavirus Shbh1</taxon>
    </lineage>
</organism>
<dbReference type="GeneID" id="28799482"/>
<dbReference type="RefSeq" id="YP_009275287.1">
    <property type="nucleotide sequence ID" value="NC_030925.1"/>
</dbReference>
<keyword evidence="2" id="KW-1185">Reference proteome</keyword>
<dbReference type="KEGG" id="vg:28799482"/>
<evidence type="ECO:0000313" key="2">
    <source>
        <dbReference type="Proteomes" id="UP000201588"/>
    </source>
</evidence>
<proteinExistence type="predicted"/>
<protein>
    <submittedName>
        <fullName evidence="1">Uncharacterized protein</fullName>
    </submittedName>
</protein>
<evidence type="ECO:0000313" key="1">
    <source>
        <dbReference type="EMBL" id="AMQ66597.1"/>
    </source>
</evidence>
<reference evidence="1 2" key="1">
    <citation type="submission" date="2016-01" db="EMBL/GenBank/DDBJ databases">
        <title>Isolation and characterization of bacteriophages from East Africa Rift Valley soda lakes.</title>
        <authorList>
            <person name="van Zyl L.J."/>
            <person name="Nemavhulani S."/>
            <person name="Cowan D.A."/>
            <person name="Trindade M.I."/>
        </authorList>
    </citation>
    <scope>NUCLEOTIDE SEQUENCE [LARGE SCALE GENOMIC DNA]</scope>
</reference>
<dbReference type="Proteomes" id="UP000201588">
    <property type="component" value="Segment"/>
</dbReference>
<sequence>MGRVRRPNLFKNESNTKQKMKQLGNTLSESTLNSTVSAIQKSKPKDMEIKRKPKYLEVTEKRLQKLGVIDLKSRFALSSKRTLKPKGGWYMRIPIRKQTRGMSRRMYDQLRSIDIAPDQRRTVVSNFLYDNRKQSEASLLNYQPKSYNIEKQRIGSKRHSYTVFRTVSDKSPVSSWIINRSKVNEKDTSKTFIRNVNRLVKWKMKNGWD</sequence>
<accession>A0A142F1E0</accession>
<dbReference type="OrthoDB" id="9445at10239"/>